<feature type="compositionally biased region" description="Low complexity" evidence="4">
    <location>
        <begin position="1146"/>
        <end position="1163"/>
    </location>
</feature>
<feature type="region of interest" description="Disordered" evidence="4">
    <location>
        <begin position="429"/>
        <end position="448"/>
    </location>
</feature>
<dbReference type="Pfam" id="PF14223">
    <property type="entry name" value="Retrotran_gag_2"/>
    <property type="match status" value="1"/>
</dbReference>
<keyword evidence="3" id="KW-0175">Coiled coil</keyword>
<feature type="coiled-coil region" evidence="3">
    <location>
        <begin position="508"/>
        <end position="579"/>
    </location>
</feature>
<reference evidence="7" key="1">
    <citation type="journal article" date="2004" name="Genome Res.">
        <title>Gene loss and movement in the maize genome.</title>
        <authorList>
            <person name="Lai J."/>
            <person name="Ma J."/>
            <person name="Swigonova Z."/>
            <person name="Ramakrishna W."/>
            <person name="Linton E."/>
            <person name="Llaca V."/>
            <person name="Tanyolac B."/>
            <person name="Park Y.J."/>
            <person name="Jeong O.Y."/>
            <person name="Bennetzen J.L."/>
            <person name="Messing J."/>
        </authorList>
    </citation>
    <scope>NUCLEOTIDE SEQUENCE</scope>
</reference>
<feature type="region of interest" description="Disordered" evidence="4">
    <location>
        <begin position="1142"/>
        <end position="1220"/>
    </location>
</feature>
<keyword evidence="2" id="KW-0862">Zinc</keyword>
<feature type="compositionally biased region" description="Acidic residues" evidence="4">
    <location>
        <begin position="1164"/>
        <end position="1186"/>
    </location>
</feature>
<dbReference type="PROSITE" id="PS50158">
    <property type="entry name" value="ZF_CCHC"/>
    <property type="match status" value="1"/>
</dbReference>
<feature type="compositionally biased region" description="Basic residues" evidence="4">
    <location>
        <begin position="363"/>
        <end position="373"/>
    </location>
</feature>
<dbReference type="InterPro" id="IPR012337">
    <property type="entry name" value="RNaseH-like_sf"/>
</dbReference>
<dbReference type="InterPro" id="IPR057670">
    <property type="entry name" value="SH3_retrovirus"/>
</dbReference>
<protein>
    <submittedName>
        <fullName evidence="7">Putative copia-type pol polyprotein</fullName>
    </submittedName>
</protein>
<dbReference type="Pfam" id="PF22936">
    <property type="entry name" value="Pol_BBD"/>
    <property type="match status" value="1"/>
</dbReference>
<dbReference type="InterPro" id="IPR001584">
    <property type="entry name" value="Integrase_cat-core"/>
</dbReference>
<name>Q7XBC6_MAIZE</name>
<dbReference type="SUPFAM" id="SSF53098">
    <property type="entry name" value="Ribonuclease H-like"/>
    <property type="match status" value="1"/>
</dbReference>
<evidence type="ECO:0000256" key="4">
    <source>
        <dbReference type="SAM" id="MobiDB-lite"/>
    </source>
</evidence>
<feature type="compositionally biased region" description="Acidic residues" evidence="4">
    <location>
        <begin position="439"/>
        <end position="448"/>
    </location>
</feature>
<feature type="domain" description="Integrase catalytic" evidence="6">
    <location>
        <begin position="876"/>
        <end position="1041"/>
    </location>
</feature>
<feature type="compositionally biased region" description="Basic residues" evidence="4">
    <location>
        <begin position="30"/>
        <end position="76"/>
    </location>
</feature>
<feature type="region of interest" description="Disordered" evidence="4">
    <location>
        <begin position="1"/>
        <end position="111"/>
    </location>
</feature>
<dbReference type="InterPro" id="IPR043502">
    <property type="entry name" value="DNA/RNA_pol_sf"/>
</dbReference>
<feature type="compositionally biased region" description="Basic and acidic residues" evidence="4">
    <location>
        <begin position="1"/>
        <end position="14"/>
    </location>
</feature>
<feature type="region of interest" description="Disordered" evidence="4">
    <location>
        <begin position="350"/>
        <end position="373"/>
    </location>
</feature>
<feature type="region of interest" description="Disordered" evidence="4">
    <location>
        <begin position="735"/>
        <end position="767"/>
    </location>
</feature>
<dbReference type="Pfam" id="PF00098">
    <property type="entry name" value="zf-CCHC"/>
    <property type="match status" value="1"/>
</dbReference>
<dbReference type="Gene3D" id="4.10.60.10">
    <property type="entry name" value="Zinc finger, CCHC-type"/>
    <property type="match status" value="1"/>
</dbReference>
<dbReference type="InterPro" id="IPR036397">
    <property type="entry name" value="RNaseH_sf"/>
</dbReference>
<dbReference type="SMART" id="SM00343">
    <property type="entry name" value="ZnF_C2HC"/>
    <property type="match status" value="1"/>
</dbReference>
<sequence>MSGDHAKKEMETGEKPTTSHGSTSSEESRTKRKEKKKDSSKRKEKKSSSSHHKEKKEKSSSHKPHRRGDKHKRMRKVVYYETDTSSTSTSDSDAPSVTSKRQERKKYRDENYDEDEVAQIEHFNSQATTILLASLSREEYNKVQGLKSAKEIWDVLKTAHEGDELTKITKRETIEGELGRFRLRKGEEPQHMYNRLKTLVNQVRNLGSVKWDDHEMVKVILRSLIFLNPTQVQLIRGNPRYTKMTPEEVIGNFVSFECMIEGSRKINELDDATTSEAQPVAFKATEEKKEEATPSRQPIDASKLDNEEMALVIKSFRQILKQRRGKDYKSRSKKVCYKCGKPGHFIAKCPISSDSDRGDDKKGRRKEKKKYYKKKGGDAHVCREWDSDDSSSDSSDDEDAANIAVTKGLLFPNVGHKCLMAKDGKKKVKSKSSTKYESSSDDNASDEEDNLRSLFANLNIAQKEKLNELVSAIHEKDDLLDSQEDLLIKENKKHVKVKNAYSLQVEKCEKLSSELSTCREMIDNLRNENASLNAKVDSHVCNVSIPNPRDNNNDLLARIEELNISLASLRLENENLIAKAKDFDVCKVTIADLRDKNDILRAKIVELNSCKPSTSTIEHVIICTRCRNVDINAIHDHMALIKQQNDHIAKLDAKIAEHNLENEKFKFARSMLYNGRRPGMKDGIGFQRGDNVKLNAPPKNLSNFVKGKAPMPQDNEGYILYPAGYPESKIKKIHSRKSHSGPNHAFMYKSETSSSRQPTHAKLPRKKTPIASNDHTISFKTLDASYVLTSKSGKVYASGGSSWILDSGCTNHMTREKRMFSSYEKNQDPQRAITFEDGNQGVTVFRRSDDSIAFKGVLEGQLYLVDFDRAELDTCLIAKTNMGWLWHRRLAHVGMKNLHKLLKGEHILGLTNVHFEKDREKSQTQETLKGFLRRAQNEFGLRIKKIRSDNGTEFKNSQIEGFLEEEGIKHEFSSPYTPQQNGVVERKNRTLLDMARTMLDEYKTPDRFWAEAVNTACYAINRLYLHRILKKTSYELLTGKKPNISYFRVFGSKCFILVKRGRKSKFAPKTVEGFLLGYDPNTRAYRVFNKSTGLVEVSCDVVFDETNGSQVEQVDLDETGNDEAPCVALRNMSIGDVCPKESEELPSAQDQPSSSTQASPPTQNEDEAQVDEVEDQANEPPQDDGIDQGGDANDQDKEDEEQRPPHPRVHQAIQQDHPVDTILGDIHKGVTTRSRVAHFCEHYSFVSSIEPHRVEEALQDSDWVVAMQEELNNFTRNEVWHLVPRPNQNVVGTKWVFRNKQDEHGVVTRNKARLVAKGYSQVEGLDFGETYAPVARLESIRILLAYATYHGFKLYQMDVKSAFLNGPIKEEVYVEQPPGFEDSEYPNHVYKLSKALYGLKQAPRAWYECLRDFLIANGFKVGKADPTLFTKTLENDLFVCQIYVDDIIFGSTNESTCEEFSRIMTQKFEMSMMGELKYFLGFQVKQLQEGTFISQTKYTQDILSKFGMKDAKPIKTPMGTNGHLDLDTGGKSVDQKVYRSMIGSLLYLCASRPDIMLSVCMCARFQSDPKESHLTAVKRILRYLAYTPKFGLWYPRGSTFDLLGYSDADWAGCKINRKSTSGTCQFLGRSLVSWASKKQNSVALSTAEAEYIAAGHCCAQLLWMRQTLRDYGYKLTKVPLLCDNESAIKMADNPVEHSRTKHIAIRYHFLRDHQQKGDIEISYINTKDQLADIFTKPLDEQTFTKLRHELNILDSRNFFC</sequence>
<feature type="domain" description="CCHC-type" evidence="5">
    <location>
        <begin position="336"/>
        <end position="350"/>
    </location>
</feature>
<organism evidence="7">
    <name type="scientific">Zea mays</name>
    <name type="common">Maize</name>
    <dbReference type="NCBI Taxonomy" id="4577"/>
    <lineage>
        <taxon>Eukaryota</taxon>
        <taxon>Viridiplantae</taxon>
        <taxon>Streptophyta</taxon>
        <taxon>Embryophyta</taxon>
        <taxon>Tracheophyta</taxon>
        <taxon>Spermatophyta</taxon>
        <taxon>Magnoliopsida</taxon>
        <taxon>Liliopsida</taxon>
        <taxon>Poales</taxon>
        <taxon>Poaceae</taxon>
        <taxon>PACMAD clade</taxon>
        <taxon>Panicoideae</taxon>
        <taxon>Andropogonodae</taxon>
        <taxon>Andropogoneae</taxon>
        <taxon>Tripsacinae</taxon>
        <taxon>Zea</taxon>
    </lineage>
</organism>
<gene>
    <name evidence="7" type="primary">Z013I05_28</name>
</gene>
<dbReference type="Pfam" id="PF25597">
    <property type="entry name" value="SH3_retrovirus"/>
    <property type="match status" value="1"/>
</dbReference>
<dbReference type="GO" id="GO:0008270">
    <property type="term" value="F:zinc ion binding"/>
    <property type="evidence" value="ECO:0007669"/>
    <property type="project" value="UniProtKB-KW"/>
</dbReference>
<feature type="compositionally biased region" description="Low complexity" evidence="4">
    <location>
        <begin position="82"/>
        <end position="99"/>
    </location>
</feature>
<evidence type="ECO:0000256" key="2">
    <source>
        <dbReference type="PROSITE-ProRule" id="PRU00047"/>
    </source>
</evidence>
<evidence type="ECO:0000259" key="6">
    <source>
        <dbReference type="PROSITE" id="PS50994"/>
    </source>
</evidence>
<reference evidence="7" key="2">
    <citation type="journal article" date="2004" name="Proc. Natl. Acad. Sci. U.S.A.">
        <title>Pattern of diversity in the genomic region near the maize domestication gene tb1.</title>
        <authorList>
            <person name="Clark R.M."/>
            <person name="Linton E."/>
            <person name="Messing J."/>
            <person name="Doebley J.F."/>
        </authorList>
    </citation>
    <scope>NUCLEOTIDE SEQUENCE</scope>
</reference>
<dbReference type="GO" id="GO:0004190">
    <property type="term" value="F:aspartic-type endopeptidase activity"/>
    <property type="evidence" value="ECO:0007669"/>
    <property type="project" value="UniProtKB-KW"/>
</dbReference>
<dbReference type="GO" id="GO:0003676">
    <property type="term" value="F:nucleic acid binding"/>
    <property type="evidence" value="ECO:0007669"/>
    <property type="project" value="InterPro"/>
</dbReference>
<accession>Q7XBC6</accession>
<proteinExistence type="predicted"/>
<dbReference type="PANTHER" id="PTHR11439">
    <property type="entry name" value="GAG-POL-RELATED RETROTRANSPOSON"/>
    <property type="match status" value="1"/>
</dbReference>
<evidence type="ECO:0000256" key="1">
    <source>
        <dbReference type="ARBA" id="ARBA00022750"/>
    </source>
</evidence>
<dbReference type="GO" id="GO:0015074">
    <property type="term" value="P:DNA integration"/>
    <property type="evidence" value="ECO:0007669"/>
    <property type="project" value="InterPro"/>
</dbReference>
<evidence type="ECO:0000259" key="5">
    <source>
        <dbReference type="PROSITE" id="PS50158"/>
    </source>
</evidence>
<dbReference type="InterPro" id="IPR036875">
    <property type="entry name" value="Znf_CCHC_sf"/>
</dbReference>
<dbReference type="CDD" id="cd09272">
    <property type="entry name" value="RNase_HI_RT_Ty1"/>
    <property type="match status" value="1"/>
</dbReference>
<dbReference type="PANTHER" id="PTHR11439:SF483">
    <property type="entry name" value="PEPTIDE SYNTHASE GLIP-LIKE, PUTATIVE (AFU_ORTHOLOGUE AFUA_3G12920)-RELATED"/>
    <property type="match status" value="1"/>
</dbReference>
<keyword evidence="2" id="KW-0479">Metal-binding</keyword>
<keyword evidence="2" id="KW-0863">Zinc-finger</keyword>
<dbReference type="SUPFAM" id="SSF57756">
    <property type="entry name" value="Retrovirus zinc finger-like domains"/>
    <property type="match status" value="1"/>
</dbReference>
<dbReference type="SUPFAM" id="SSF56672">
    <property type="entry name" value="DNA/RNA polymerases"/>
    <property type="match status" value="1"/>
</dbReference>
<evidence type="ECO:0000313" key="7">
    <source>
        <dbReference type="EMBL" id="AAP94599.1"/>
    </source>
</evidence>
<dbReference type="Pfam" id="PF13976">
    <property type="entry name" value="gag_pre-integrs"/>
    <property type="match status" value="1"/>
</dbReference>
<dbReference type="InterPro" id="IPR013103">
    <property type="entry name" value="RVT_2"/>
</dbReference>
<dbReference type="InterPro" id="IPR054722">
    <property type="entry name" value="PolX-like_BBD"/>
</dbReference>
<dbReference type="PROSITE" id="PS50994">
    <property type="entry name" value="INTEGRASE"/>
    <property type="match status" value="1"/>
</dbReference>
<dbReference type="InterPro" id="IPR025724">
    <property type="entry name" value="GAG-pre-integrase_dom"/>
</dbReference>
<dbReference type="Pfam" id="PF00665">
    <property type="entry name" value="rve"/>
    <property type="match status" value="1"/>
</dbReference>
<dbReference type="Pfam" id="PF07727">
    <property type="entry name" value="RVT_2"/>
    <property type="match status" value="1"/>
</dbReference>
<keyword evidence="1" id="KW-0645">Protease</keyword>
<keyword evidence="1" id="KW-0378">Hydrolase</keyword>
<keyword evidence="1" id="KW-0064">Aspartyl protease</keyword>
<dbReference type="EMBL" id="AY325816">
    <property type="protein sequence ID" value="AAP94599.1"/>
    <property type="molecule type" value="Genomic_DNA"/>
</dbReference>
<dbReference type="Gene3D" id="3.30.420.10">
    <property type="entry name" value="Ribonuclease H-like superfamily/Ribonuclease H"/>
    <property type="match status" value="1"/>
</dbReference>
<dbReference type="InterPro" id="IPR001878">
    <property type="entry name" value="Znf_CCHC"/>
</dbReference>
<evidence type="ECO:0000256" key="3">
    <source>
        <dbReference type="SAM" id="Coils"/>
    </source>
</evidence>